<proteinExistence type="predicted"/>
<feature type="coiled-coil region" evidence="1">
    <location>
        <begin position="140"/>
        <end position="167"/>
    </location>
</feature>
<evidence type="ECO:0000313" key="2">
    <source>
        <dbReference type="EMBL" id="RKD92866.1"/>
    </source>
</evidence>
<dbReference type="RefSeq" id="WP_120274037.1">
    <property type="nucleotide sequence ID" value="NZ_RAPN01000001.1"/>
</dbReference>
<dbReference type="AlphaFoldDB" id="A0A419WBU6"/>
<dbReference type="EMBL" id="RAPN01000001">
    <property type="protein sequence ID" value="RKD92866.1"/>
    <property type="molecule type" value="Genomic_DNA"/>
</dbReference>
<keyword evidence="3" id="KW-1185">Reference proteome</keyword>
<keyword evidence="1" id="KW-0175">Coiled coil</keyword>
<protein>
    <submittedName>
        <fullName evidence="2">Uncharacterized protein</fullName>
    </submittedName>
</protein>
<organism evidence="2 3">
    <name type="scientific">Mangrovibacterium diazotrophicum</name>
    <dbReference type="NCBI Taxonomy" id="1261403"/>
    <lineage>
        <taxon>Bacteria</taxon>
        <taxon>Pseudomonadati</taxon>
        <taxon>Bacteroidota</taxon>
        <taxon>Bacteroidia</taxon>
        <taxon>Marinilabiliales</taxon>
        <taxon>Prolixibacteraceae</taxon>
        <taxon>Mangrovibacterium</taxon>
    </lineage>
</organism>
<evidence type="ECO:0000256" key="1">
    <source>
        <dbReference type="SAM" id="Coils"/>
    </source>
</evidence>
<evidence type="ECO:0000313" key="3">
    <source>
        <dbReference type="Proteomes" id="UP000283387"/>
    </source>
</evidence>
<reference evidence="2 3" key="1">
    <citation type="submission" date="2018-09" db="EMBL/GenBank/DDBJ databases">
        <title>Genomic Encyclopedia of Archaeal and Bacterial Type Strains, Phase II (KMG-II): from individual species to whole genera.</title>
        <authorList>
            <person name="Goeker M."/>
        </authorList>
    </citation>
    <scope>NUCLEOTIDE SEQUENCE [LARGE SCALE GENOMIC DNA]</scope>
    <source>
        <strain evidence="2 3">DSM 27148</strain>
    </source>
</reference>
<sequence>MHKQLLALALITITLSCSNDKSKVAEQNTNQQTPDALVDDNKIDVSSYSKRYDSDIIQQLFDEAVETNESLKSLTSDLKKVREHKSDSLMAYEIYRRNNQDYWNTLARYSSQLSDSTLRQDLNKLIETLKAKQLKKTAQLDEVASQVDSATQKLNDLEILMKILVTQPMMSNYQRNELPNLKTVESVKEALESSIKQLEPYAKIQE</sequence>
<dbReference type="PROSITE" id="PS51257">
    <property type="entry name" value="PROKAR_LIPOPROTEIN"/>
    <property type="match status" value="1"/>
</dbReference>
<accession>A0A419WBU6</accession>
<name>A0A419WBU6_9BACT</name>
<dbReference type="OrthoDB" id="981859at2"/>
<dbReference type="Proteomes" id="UP000283387">
    <property type="component" value="Unassembled WGS sequence"/>
</dbReference>
<gene>
    <name evidence="2" type="ORF">BC643_3243</name>
</gene>
<comment type="caution">
    <text evidence="2">The sequence shown here is derived from an EMBL/GenBank/DDBJ whole genome shotgun (WGS) entry which is preliminary data.</text>
</comment>